<name>D7WC77_9CORY</name>
<proteinExistence type="predicted"/>
<dbReference type="STRING" id="585529.HMPREF0291_11086"/>
<organism evidence="2 3">
    <name type="scientific">Corynebacterium genitalium ATCC 33030</name>
    <dbReference type="NCBI Taxonomy" id="585529"/>
    <lineage>
        <taxon>Bacteria</taxon>
        <taxon>Bacillati</taxon>
        <taxon>Actinomycetota</taxon>
        <taxon>Actinomycetes</taxon>
        <taxon>Mycobacteriales</taxon>
        <taxon>Corynebacteriaceae</taxon>
        <taxon>Corynebacterium</taxon>
    </lineage>
</organism>
<feature type="region of interest" description="Disordered" evidence="1">
    <location>
        <begin position="46"/>
        <end position="71"/>
    </location>
</feature>
<keyword evidence="3" id="KW-1185">Reference proteome</keyword>
<dbReference type="AlphaFoldDB" id="D7WC77"/>
<evidence type="ECO:0000313" key="2">
    <source>
        <dbReference type="EMBL" id="EFK54706.1"/>
    </source>
</evidence>
<evidence type="ECO:0000313" key="3">
    <source>
        <dbReference type="Proteomes" id="UP000004208"/>
    </source>
</evidence>
<sequence>MLLTTGFDDSVHSGLPLSSTRPAPACHSTEYHVRFFERFRVSTRQPCPHAPIQQGAPQNSDCQRLHRTQDKNQTAPGTFLVFGALHWRKTHAVFRAHLFKKGGPDDD</sequence>
<dbReference type="HOGENOM" id="CLU_2205636_0_0_11"/>
<reference evidence="2" key="1">
    <citation type="submission" date="2010-06" db="EMBL/GenBank/DDBJ databases">
        <authorList>
            <person name="Muzny D."/>
            <person name="Qin X."/>
            <person name="Buhay C."/>
            <person name="Dugan-Rocha S."/>
            <person name="Ding Y."/>
            <person name="Chen G."/>
            <person name="Hawes A."/>
            <person name="Holder M."/>
            <person name="Jhangiani S."/>
            <person name="Johnson A."/>
            <person name="Khan Z."/>
            <person name="Li Z."/>
            <person name="Liu W."/>
            <person name="Liu X."/>
            <person name="Perez L."/>
            <person name="Shen H."/>
            <person name="Wang Q."/>
            <person name="Watt J."/>
            <person name="Xi L."/>
            <person name="Xin Y."/>
            <person name="Zhou J."/>
            <person name="Deng J."/>
            <person name="Jiang H."/>
            <person name="Liu Y."/>
            <person name="Qu J."/>
            <person name="Song X.-Z."/>
            <person name="Zhang L."/>
            <person name="Villasana D."/>
            <person name="Johnson A."/>
            <person name="Liu J."/>
            <person name="Liyanage D."/>
            <person name="Lorensuhewa L."/>
            <person name="Robinson T."/>
            <person name="Song A."/>
            <person name="Song B.-B."/>
            <person name="Dinh H."/>
            <person name="Thornton R."/>
            <person name="Coyle M."/>
            <person name="Francisco L."/>
            <person name="Jackson L."/>
            <person name="Javaid M."/>
            <person name="Korchina V."/>
            <person name="Kovar C."/>
            <person name="Mata R."/>
            <person name="Mathew T."/>
            <person name="Ngo R."/>
            <person name="Nguyen L."/>
            <person name="Nguyen N."/>
            <person name="Okwuonu G."/>
            <person name="Ongeri F."/>
            <person name="Pham C."/>
            <person name="Simmons D."/>
            <person name="Wilczek-Boney K."/>
            <person name="Hale W."/>
            <person name="Jakkamsetti A."/>
            <person name="Pham P."/>
            <person name="Ruth R."/>
            <person name="San Lucas F."/>
            <person name="Warren J."/>
            <person name="Zhang J."/>
            <person name="Zhao Z."/>
            <person name="Zhou C."/>
            <person name="Zhu D."/>
            <person name="Lee S."/>
            <person name="Bess C."/>
            <person name="Blankenburg K."/>
            <person name="Forbes L."/>
            <person name="Fu Q."/>
            <person name="Gubbala S."/>
            <person name="Hirani K."/>
            <person name="Jayaseelan J.C."/>
            <person name="Lara F."/>
            <person name="Munidasa M."/>
            <person name="Palculict T."/>
            <person name="Patil S."/>
            <person name="Pu L.-L."/>
            <person name="Saada N."/>
            <person name="Tang L."/>
            <person name="Weissenberger G."/>
            <person name="Zhu Y."/>
            <person name="Hemphill L."/>
            <person name="Shang Y."/>
            <person name="Youmans B."/>
            <person name="Ayvaz T."/>
            <person name="Ross M."/>
            <person name="Santibanez J."/>
            <person name="Aqrawi P."/>
            <person name="Gross S."/>
            <person name="Joshi V."/>
            <person name="Fowler G."/>
            <person name="Nazareth L."/>
            <person name="Reid J."/>
            <person name="Worley K."/>
            <person name="Petrosino J."/>
            <person name="Highlander S."/>
            <person name="Gibbs R."/>
        </authorList>
    </citation>
    <scope>NUCLEOTIDE SEQUENCE [LARGE SCALE GENOMIC DNA]</scope>
    <source>
        <strain evidence="2">ATCC 33030</strain>
    </source>
</reference>
<dbReference type="EMBL" id="ACLJ02000002">
    <property type="protein sequence ID" value="EFK54706.1"/>
    <property type="molecule type" value="Genomic_DNA"/>
</dbReference>
<protein>
    <submittedName>
        <fullName evidence="2">Uncharacterized protein</fullName>
    </submittedName>
</protein>
<comment type="caution">
    <text evidence="2">The sequence shown here is derived from an EMBL/GenBank/DDBJ whole genome shotgun (WGS) entry which is preliminary data.</text>
</comment>
<feature type="region of interest" description="Disordered" evidence="1">
    <location>
        <begin position="1"/>
        <end position="25"/>
    </location>
</feature>
<evidence type="ECO:0000256" key="1">
    <source>
        <dbReference type="SAM" id="MobiDB-lite"/>
    </source>
</evidence>
<accession>D7WC77</accession>
<gene>
    <name evidence="2" type="ORF">HMPREF0291_11086</name>
</gene>
<dbReference type="Proteomes" id="UP000004208">
    <property type="component" value="Unassembled WGS sequence"/>
</dbReference>